<feature type="region of interest" description="Disordered" evidence="7">
    <location>
        <begin position="487"/>
        <end position="517"/>
    </location>
</feature>
<dbReference type="Pfam" id="PF00170">
    <property type="entry name" value="bZIP_1"/>
    <property type="match status" value="1"/>
</dbReference>
<dbReference type="PANTHER" id="PTHR19304">
    <property type="entry name" value="CYCLIC-AMP RESPONSE ELEMENT BINDING PROTEIN"/>
    <property type="match status" value="1"/>
</dbReference>
<dbReference type="InterPro" id="IPR051027">
    <property type="entry name" value="bZIP_transcription_factors"/>
</dbReference>
<feature type="compositionally biased region" description="Polar residues" evidence="7">
    <location>
        <begin position="382"/>
        <end position="394"/>
    </location>
</feature>
<reference evidence="10 11" key="1">
    <citation type="journal article" date="2022" name="Allergy">
        <title>Genome assembly and annotation of Periplaneta americana reveal a comprehensive cockroach allergen profile.</title>
        <authorList>
            <person name="Wang L."/>
            <person name="Xiong Q."/>
            <person name="Saelim N."/>
            <person name="Wang L."/>
            <person name="Nong W."/>
            <person name="Wan A.T."/>
            <person name="Shi M."/>
            <person name="Liu X."/>
            <person name="Cao Q."/>
            <person name="Hui J.H.L."/>
            <person name="Sookrung N."/>
            <person name="Leung T.F."/>
            <person name="Tungtrongchitr A."/>
            <person name="Tsui S.K.W."/>
        </authorList>
    </citation>
    <scope>NUCLEOTIDE SEQUENCE [LARGE SCALE GENOMIC DNA]</scope>
    <source>
        <strain evidence="10">PWHHKU_190912</strain>
    </source>
</reference>
<sequence>SSVNRTQISSTSSVTDMEEDDKPFACSFAGCNMRFTNEDHLTVHKKKHDMVLNLGNGQKNVFVADQTPTPTRFIRNCEEVGLFQDLQNVNPFEETFRKAVEAAKTGVGSLHEVDTLSVHTGADDTLHTPHVFPHIIEDSTSNSSSAYKTVPTALISSTSVITGNGRNKSSDDCTSPAQRQELDQLLHPTSTTEEGNFITPDILEERRVVDTDDMVVELSSTTKVVRQEADTSQHKVIVQQDACRQIITSNAESKNGISVGILNRETSTVTASQTLSSAGGNTVQLLLRMPDGKLLQLSALPVEQVAPTGGNILVQLSQAESQSVPSQNSSVVFSQRPAAVATRVPVITPEADKNVATPTKTTTPTKQSSGLSLAKLKLKQTLTNNNRSSATSKDVSAKSPPVKTFEMGRACSTYGRIQKCIQSVSWEASGKKTFGEARRRWEDNIKMDLRKVGYDGRDWINLAQDRDQWRAYVRVAMNLRIEASKIAPENQTTSSSRAAPARRSSSSSVGDDAGEKRQKFLERNRAAAMRCREKRKTWIQELERRAEEMLTTNHQLQSEVASLRAEVAQLKTLLLAHKDCPVTQAMAQGSSVPAQSAVQPQIINVTLPIQPNTNGLLPSTQTNTSNPVVQQHASTVPHNQLILVNGSSNLKRVSSEPIITPKKKLVNNQGSPIIRQALLLPSTQAESIRVINSSAVKTTTTNKIPQTSASVTVTSMPTVPSGVLVTNPIITTPVTVPANQLAISAVIQNSGNYQQTFIVPKICLPTSVTPVVTDVERIIQGNSELQKKTSDDEIGSHVIKINPNVLRKSTDSVLSSDLSTSMPASDADSDIEIITEVRSENER</sequence>
<dbReference type="PROSITE" id="PS50157">
    <property type="entry name" value="ZINC_FINGER_C2H2_2"/>
    <property type="match status" value="1"/>
</dbReference>
<evidence type="ECO:0000256" key="2">
    <source>
        <dbReference type="ARBA" id="ARBA00023015"/>
    </source>
</evidence>
<evidence type="ECO:0000256" key="4">
    <source>
        <dbReference type="ARBA" id="ARBA00023242"/>
    </source>
</evidence>
<dbReference type="EMBL" id="JAJSOF020000029">
    <property type="protein sequence ID" value="KAJ4432133.1"/>
    <property type="molecule type" value="Genomic_DNA"/>
</dbReference>
<proteinExistence type="predicted"/>
<name>A0ABQ8SDG2_PERAM</name>
<evidence type="ECO:0000256" key="5">
    <source>
        <dbReference type="PROSITE-ProRule" id="PRU00042"/>
    </source>
</evidence>
<feature type="coiled-coil region" evidence="6">
    <location>
        <begin position="539"/>
        <end position="573"/>
    </location>
</feature>
<dbReference type="PROSITE" id="PS00036">
    <property type="entry name" value="BZIP_BASIC"/>
    <property type="match status" value="1"/>
</dbReference>
<keyword evidence="2" id="KW-0805">Transcription regulation</keyword>
<keyword evidence="6" id="KW-0175">Coiled coil</keyword>
<evidence type="ECO:0000259" key="9">
    <source>
        <dbReference type="PROSITE" id="PS50217"/>
    </source>
</evidence>
<dbReference type="SUPFAM" id="SSF57959">
    <property type="entry name" value="Leucine zipper domain"/>
    <property type="match status" value="1"/>
</dbReference>
<feature type="compositionally biased region" description="Low complexity" evidence="7">
    <location>
        <begin position="357"/>
        <end position="374"/>
    </location>
</feature>
<protein>
    <submittedName>
        <fullName evidence="10">Uncharacterized protein</fullName>
    </submittedName>
</protein>
<dbReference type="Proteomes" id="UP001148838">
    <property type="component" value="Unassembled WGS sequence"/>
</dbReference>
<dbReference type="InterPro" id="IPR013087">
    <property type="entry name" value="Znf_C2H2_type"/>
</dbReference>
<dbReference type="Gene3D" id="1.20.5.170">
    <property type="match status" value="1"/>
</dbReference>
<keyword evidence="5" id="KW-0479">Metal-binding</keyword>
<organism evidence="10 11">
    <name type="scientific">Periplaneta americana</name>
    <name type="common">American cockroach</name>
    <name type="synonym">Blatta americana</name>
    <dbReference type="NCBI Taxonomy" id="6978"/>
    <lineage>
        <taxon>Eukaryota</taxon>
        <taxon>Metazoa</taxon>
        <taxon>Ecdysozoa</taxon>
        <taxon>Arthropoda</taxon>
        <taxon>Hexapoda</taxon>
        <taxon>Insecta</taxon>
        <taxon>Pterygota</taxon>
        <taxon>Neoptera</taxon>
        <taxon>Polyneoptera</taxon>
        <taxon>Dictyoptera</taxon>
        <taxon>Blattodea</taxon>
        <taxon>Blattoidea</taxon>
        <taxon>Blattidae</taxon>
        <taxon>Blattinae</taxon>
        <taxon>Periplaneta</taxon>
    </lineage>
</organism>
<keyword evidence="3" id="KW-0804">Transcription</keyword>
<feature type="region of interest" description="Disordered" evidence="7">
    <location>
        <begin position="810"/>
        <end position="843"/>
    </location>
</feature>
<feature type="compositionally biased region" description="Low complexity" evidence="7">
    <location>
        <begin position="494"/>
        <end position="508"/>
    </location>
</feature>
<comment type="subcellular location">
    <subcellularLocation>
        <location evidence="1">Nucleus</location>
    </subcellularLocation>
</comment>
<comment type="caution">
    <text evidence="10">The sequence shown here is derived from an EMBL/GenBank/DDBJ whole genome shotgun (WGS) entry which is preliminary data.</text>
</comment>
<feature type="non-terminal residue" evidence="10">
    <location>
        <position position="1"/>
    </location>
</feature>
<dbReference type="Gene3D" id="3.30.160.60">
    <property type="entry name" value="Classic Zinc Finger"/>
    <property type="match status" value="1"/>
</dbReference>
<feature type="compositionally biased region" description="Low complexity" evidence="7">
    <location>
        <begin position="811"/>
        <end position="821"/>
    </location>
</feature>
<dbReference type="InterPro" id="IPR046347">
    <property type="entry name" value="bZIP_sf"/>
</dbReference>
<keyword evidence="11" id="KW-1185">Reference proteome</keyword>
<feature type="region of interest" description="Disordered" evidence="7">
    <location>
        <begin position="382"/>
        <end position="401"/>
    </location>
</feature>
<feature type="domain" description="BZIP" evidence="9">
    <location>
        <begin position="514"/>
        <end position="577"/>
    </location>
</feature>
<evidence type="ECO:0000256" key="6">
    <source>
        <dbReference type="SAM" id="Coils"/>
    </source>
</evidence>
<keyword evidence="4" id="KW-0539">Nucleus</keyword>
<evidence type="ECO:0000256" key="7">
    <source>
        <dbReference type="SAM" id="MobiDB-lite"/>
    </source>
</evidence>
<gene>
    <name evidence="10" type="ORF">ANN_20749</name>
</gene>
<evidence type="ECO:0000259" key="8">
    <source>
        <dbReference type="PROSITE" id="PS50157"/>
    </source>
</evidence>
<dbReference type="PROSITE" id="PS00028">
    <property type="entry name" value="ZINC_FINGER_C2H2_1"/>
    <property type="match status" value="1"/>
</dbReference>
<dbReference type="InterPro" id="IPR004827">
    <property type="entry name" value="bZIP"/>
</dbReference>
<dbReference type="SMART" id="SM00338">
    <property type="entry name" value="BRLZ"/>
    <property type="match status" value="1"/>
</dbReference>
<evidence type="ECO:0000313" key="11">
    <source>
        <dbReference type="Proteomes" id="UP001148838"/>
    </source>
</evidence>
<accession>A0ABQ8SDG2</accession>
<evidence type="ECO:0000256" key="1">
    <source>
        <dbReference type="ARBA" id="ARBA00004123"/>
    </source>
</evidence>
<feature type="domain" description="C2H2-type" evidence="8">
    <location>
        <begin position="24"/>
        <end position="48"/>
    </location>
</feature>
<dbReference type="SMART" id="SM00355">
    <property type="entry name" value="ZnF_C2H2"/>
    <property type="match status" value="1"/>
</dbReference>
<dbReference type="InterPro" id="IPR036236">
    <property type="entry name" value="Znf_C2H2_sf"/>
</dbReference>
<feature type="region of interest" description="Disordered" evidence="7">
    <location>
        <begin position="351"/>
        <end position="374"/>
    </location>
</feature>
<dbReference type="CDD" id="cd14687">
    <property type="entry name" value="bZIP_ATF2"/>
    <property type="match status" value="1"/>
</dbReference>
<keyword evidence="5" id="KW-0862">Zinc</keyword>
<keyword evidence="5" id="KW-0863">Zinc-finger</keyword>
<evidence type="ECO:0000313" key="10">
    <source>
        <dbReference type="EMBL" id="KAJ4432133.1"/>
    </source>
</evidence>
<dbReference type="PROSITE" id="PS50217">
    <property type="entry name" value="BZIP"/>
    <property type="match status" value="1"/>
</dbReference>
<evidence type="ECO:0000256" key="3">
    <source>
        <dbReference type="ARBA" id="ARBA00023163"/>
    </source>
</evidence>
<dbReference type="SUPFAM" id="SSF57667">
    <property type="entry name" value="beta-beta-alpha zinc fingers"/>
    <property type="match status" value="1"/>
</dbReference>